<dbReference type="Proteomes" id="UP000313359">
    <property type="component" value="Unassembled WGS sequence"/>
</dbReference>
<keyword evidence="2" id="KW-1185">Reference proteome</keyword>
<protein>
    <submittedName>
        <fullName evidence="1">Uncharacterized protein</fullName>
    </submittedName>
</protein>
<gene>
    <name evidence="1" type="ORF">L227DRAFT_373385</name>
</gene>
<evidence type="ECO:0000313" key="1">
    <source>
        <dbReference type="EMBL" id="RPD53963.1"/>
    </source>
</evidence>
<organism evidence="1 2">
    <name type="scientific">Lentinus tigrinus ALCF2SS1-6</name>
    <dbReference type="NCBI Taxonomy" id="1328759"/>
    <lineage>
        <taxon>Eukaryota</taxon>
        <taxon>Fungi</taxon>
        <taxon>Dikarya</taxon>
        <taxon>Basidiomycota</taxon>
        <taxon>Agaricomycotina</taxon>
        <taxon>Agaricomycetes</taxon>
        <taxon>Polyporales</taxon>
        <taxon>Polyporaceae</taxon>
        <taxon>Lentinus</taxon>
    </lineage>
</organism>
<reference evidence="1" key="1">
    <citation type="journal article" date="2018" name="Genome Biol. Evol.">
        <title>Genomics and development of Lentinus tigrinus, a white-rot wood-decaying mushroom with dimorphic fruiting bodies.</title>
        <authorList>
            <person name="Wu B."/>
            <person name="Xu Z."/>
            <person name="Knudson A."/>
            <person name="Carlson A."/>
            <person name="Chen N."/>
            <person name="Kovaka S."/>
            <person name="LaButti K."/>
            <person name="Lipzen A."/>
            <person name="Pennachio C."/>
            <person name="Riley R."/>
            <person name="Schakwitz W."/>
            <person name="Umezawa K."/>
            <person name="Ohm R.A."/>
            <person name="Grigoriev I.V."/>
            <person name="Nagy L.G."/>
            <person name="Gibbons J."/>
            <person name="Hibbett D."/>
        </authorList>
    </citation>
    <scope>NUCLEOTIDE SEQUENCE [LARGE SCALE GENOMIC DNA]</scope>
    <source>
        <strain evidence="1">ALCF2SS1-6</strain>
    </source>
</reference>
<evidence type="ECO:0000313" key="2">
    <source>
        <dbReference type="Proteomes" id="UP000313359"/>
    </source>
</evidence>
<sequence length="145" mass="16641">MIRRFAMPLHGEISPYAVVIPSYTHSRRHSRSVPTNTGYCVRPNSLGRGLVQSGYAARTSVSWIWQRERQARSAQLHQDDCMGLHDRPPRNKFTSTLTQPYLDNGPVLNWPAANRMFPRRRRPAHIDSSMPVSHSCRGLRCADRF</sequence>
<dbReference type="EMBL" id="ML122312">
    <property type="protein sequence ID" value="RPD53963.1"/>
    <property type="molecule type" value="Genomic_DNA"/>
</dbReference>
<proteinExistence type="predicted"/>
<accession>A0A5C2RQW8</accession>
<dbReference type="AlphaFoldDB" id="A0A5C2RQW8"/>
<name>A0A5C2RQW8_9APHY</name>